<reference evidence="3 4" key="1">
    <citation type="journal article" date="2021" name="Sci. Rep.">
        <title>Genome sequencing of the multicellular alga Astrephomene provides insights into convergent evolution of germ-soma differentiation.</title>
        <authorList>
            <person name="Yamashita S."/>
            <person name="Yamamoto K."/>
            <person name="Matsuzaki R."/>
            <person name="Suzuki S."/>
            <person name="Yamaguchi H."/>
            <person name="Hirooka S."/>
            <person name="Minakuchi Y."/>
            <person name="Miyagishima S."/>
            <person name="Kawachi M."/>
            <person name="Toyoda A."/>
            <person name="Nozaki H."/>
        </authorList>
    </citation>
    <scope>NUCLEOTIDE SEQUENCE [LARGE SCALE GENOMIC DNA]</scope>
    <source>
        <strain evidence="3 4">NIES-4017</strain>
    </source>
</reference>
<dbReference type="EMBL" id="BMAR01000001">
    <property type="protein sequence ID" value="GFR40758.1"/>
    <property type="molecule type" value="Genomic_DNA"/>
</dbReference>
<dbReference type="AlphaFoldDB" id="A0AAD3HHF0"/>
<feature type="region of interest" description="Disordered" evidence="2">
    <location>
        <begin position="354"/>
        <end position="391"/>
    </location>
</feature>
<evidence type="ECO:0000256" key="2">
    <source>
        <dbReference type="SAM" id="MobiDB-lite"/>
    </source>
</evidence>
<feature type="compositionally biased region" description="Pro residues" evidence="2">
    <location>
        <begin position="354"/>
        <end position="370"/>
    </location>
</feature>
<dbReference type="Gene3D" id="1.10.4080.10">
    <property type="entry name" value="ADP-ribosylation/Crystallin J1"/>
    <property type="match status" value="2"/>
</dbReference>
<protein>
    <submittedName>
        <fullName evidence="3">Uncharacterized protein</fullName>
    </submittedName>
</protein>
<keyword evidence="1" id="KW-0175">Coiled coil</keyword>
<feature type="non-terminal residue" evidence="3">
    <location>
        <position position="623"/>
    </location>
</feature>
<evidence type="ECO:0000256" key="1">
    <source>
        <dbReference type="SAM" id="Coils"/>
    </source>
</evidence>
<feature type="region of interest" description="Disordered" evidence="2">
    <location>
        <begin position="541"/>
        <end position="587"/>
    </location>
</feature>
<feature type="region of interest" description="Disordered" evidence="2">
    <location>
        <begin position="212"/>
        <end position="236"/>
    </location>
</feature>
<organism evidence="3 4">
    <name type="scientific">Astrephomene gubernaculifera</name>
    <dbReference type="NCBI Taxonomy" id="47775"/>
    <lineage>
        <taxon>Eukaryota</taxon>
        <taxon>Viridiplantae</taxon>
        <taxon>Chlorophyta</taxon>
        <taxon>core chlorophytes</taxon>
        <taxon>Chlorophyceae</taxon>
        <taxon>CS clade</taxon>
        <taxon>Chlamydomonadales</taxon>
        <taxon>Astrephomenaceae</taxon>
        <taxon>Astrephomene</taxon>
    </lineage>
</organism>
<feature type="compositionally biased region" description="Polar residues" evidence="2">
    <location>
        <begin position="576"/>
        <end position="585"/>
    </location>
</feature>
<dbReference type="InterPro" id="IPR036705">
    <property type="entry name" value="Ribosyl_crysJ1_sf"/>
</dbReference>
<name>A0AAD3HHF0_9CHLO</name>
<dbReference type="InterPro" id="IPR005502">
    <property type="entry name" value="Ribosyl_crysJ1"/>
</dbReference>
<proteinExistence type="predicted"/>
<gene>
    <name evidence="3" type="ORF">Agub_g1370</name>
</gene>
<feature type="compositionally biased region" description="Low complexity" evidence="2">
    <location>
        <begin position="371"/>
        <end position="391"/>
    </location>
</feature>
<feature type="compositionally biased region" description="Low complexity" evidence="2">
    <location>
        <begin position="145"/>
        <end position="154"/>
    </location>
</feature>
<feature type="compositionally biased region" description="Low complexity" evidence="2">
    <location>
        <begin position="217"/>
        <end position="232"/>
    </location>
</feature>
<evidence type="ECO:0000313" key="3">
    <source>
        <dbReference type="EMBL" id="GFR40758.1"/>
    </source>
</evidence>
<dbReference type="SUPFAM" id="SSF101478">
    <property type="entry name" value="ADP-ribosylglycohydrolase"/>
    <property type="match status" value="2"/>
</dbReference>
<dbReference type="Pfam" id="PF03747">
    <property type="entry name" value="ADP_ribosyl_GH"/>
    <property type="match status" value="2"/>
</dbReference>
<feature type="region of interest" description="Disordered" evidence="2">
    <location>
        <begin position="1"/>
        <end position="21"/>
    </location>
</feature>
<comment type="caution">
    <text evidence="3">The sequence shown here is derived from an EMBL/GenBank/DDBJ whole genome shotgun (WGS) entry which is preliminary data.</text>
</comment>
<keyword evidence="4" id="KW-1185">Reference proteome</keyword>
<sequence>MQTPHEAMGHAPGLGTTDVPPETDLEKAAQRVRDLEQQAIELHELAQRYNKEGRFQDAQAAYARMHELEDAASALSTRVGCVACVLGERGGAGGQGEQPSLCSLDPDVLLPYQHLHPLPPFMQHSPQQQQQQQPLLQPTPQLLEAPASGAPAAAPDRHTEGPGIGPASDWLAARCVGSVVGSLLGDAAAMGVHWVYDTGLLEQLEAERSGGRSSQIAAAVTPTAGPTPSAAAAPPPLAPLDHPLHFGLEFQDPPRSPFYAYPPGANSPYGEQTRVLLRCLAEGGGLHCGGYAAAFEGAFGPASGFSGYRDVSTKAFLRNYARGLPPPLSGAADAQANCIARLAPLVAAFGAAAPPPLSPPSTPSPPPPSQPLQGAAAPSSSAPSSPSTCAPASSIGVLLEGRQVEEEGRQQQSQQEAEAETRGLLLRCVELATRVTQNSDAAVAWACIGAVVLEQVLLGASAEEAVRHAVQDLQSPQGRLAPSCGPLAPELASHLLRVLELRTTPVPEAVAVLGRNCHMPNALQTPLQVVLYTEHMASQLSSSSSADTRPSNDSNGSNGSSSTVCGGSGEGTSSSMQTELTSPSRGASLPPEAYVWGVRLAVREGGCCASRAAYVGACLGAMV</sequence>
<feature type="coiled-coil region" evidence="1">
    <location>
        <begin position="25"/>
        <end position="52"/>
    </location>
</feature>
<feature type="region of interest" description="Disordered" evidence="2">
    <location>
        <begin position="145"/>
        <end position="165"/>
    </location>
</feature>
<evidence type="ECO:0000313" key="4">
    <source>
        <dbReference type="Proteomes" id="UP001054857"/>
    </source>
</evidence>
<accession>A0AAD3HHF0</accession>
<dbReference type="Proteomes" id="UP001054857">
    <property type="component" value="Unassembled WGS sequence"/>
</dbReference>
<feature type="compositionally biased region" description="Low complexity" evidence="2">
    <location>
        <begin position="541"/>
        <end position="575"/>
    </location>
</feature>